<evidence type="ECO:0000313" key="1">
    <source>
        <dbReference type="EMBL" id="KZV79026.1"/>
    </source>
</evidence>
<organism evidence="1 2">
    <name type="scientific">Exidia glandulosa HHB12029</name>
    <dbReference type="NCBI Taxonomy" id="1314781"/>
    <lineage>
        <taxon>Eukaryota</taxon>
        <taxon>Fungi</taxon>
        <taxon>Dikarya</taxon>
        <taxon>Basidiomycota</taxon>
        <taxon>Agaricomycotina</taxon>
        <taxon>Agaricomycetes</taxon>
        <taxon>Auriculariales</taxon>
        <taxon>Exidiaceae</taxon>
        <taxon>Exidia</taxon>
    </lineage>
</organism>
<gene>
    <name evidence="1" type="ORF">EXIGLDRAFT_735944</name>
</gene>
<dbReference type="InParanoid" id="A0A166ND52"/>
<dbReference type="AlphaFoldDB" id="A0A166ND52"/>
<dbReference type="EMBL" id="KV426697">
    <property type="protein sequence ID" value="KZV79026.1"/>
    <property type="molecule type" value="Genomic_DNA"/>
</dbReference>
<evidence type="ECO:0000313" key="2">
    <source>
        <dbReference type="Proteomes" id="UP000077266"/>
    </source>
</evidence>
<accession>A0A166ND52</accession>
<keyword evidence="2" id="KW-1185">Reference proteome</keyword>
<protein>
    <submittedName>
        <fullName evidence="1">Uncharacterized protein</fullName>
    </submittedName>
</protein>
<proteinExistence type="predicted"/>
<sequence>MERRSGTGSFCISVITENVPARVYYCGDAQSCAGDCSGTEVSPFWGTYRVPLPPAVLSKRALSRAVVVEPAAWIFTGTQRRSPMWYTTASKIHVRYQHGVPMASMSLTTLYLIEVEARAWL</sequence>
<reference evidence="1 2" key="1">
    <citation type="journal article" date="2016" name="Mol. Biol. Evol.">
        <title>Comparative Genomics of Early-Diverging Mushroom-Forming Fungi Provides Insights into the Origins of Lignocellulose Decay Capabilities.</title>
        <authorList>
            <person name="Nagy L.G."/>
            <person name="Riley R."/>
            <person name="Tritt A."/>
            <person name="Adam C."/>
            <person name="Daum C."/>
            <person name="Floudas D."/>
            <person name="Sun H."/>
            <person name="Yadav J.S."/>
            <person name="Pangilinan J."/>
            <person name="Larsson K.H."/>
            <person name="Matsuura K."/>
            <person name="Barry K."/>
            <person name="Labutti K."/>
            <person name="Kuo R."/>
            <person name="Ohm R.A."/>
            <person name="Bhattacharya S.S."/>
            <person name="Shirouzu T."/>
            <person name="Yoshinaga Y."/>
            <person name="Martin F.M."/>
            <person name="Grigoriev I.V."/>
            <person name="Hibbett D.S."/>
        </authorList>
    </citation>
    <scope>NUCLEOTIDE SEQUENCE [LARGE SCALE GENOMIC DNA]</scope>
    <source>
        <strain evidence="1 2">HHB12029</strain>
    </source>
</reference>
<name>A0A166ND52_EXIGL</name>
<dbReference type="Proteomes" id="UP000077266">
    <property type="component" value="Unassembled WGS sequence"/>
</dbReference>